<organism evidence="1 2">
    <name type="scientific">Coemansia furcata</name>
    <dbReference type="NCBI Taxonomy" id="417177"/>
    <lineage>
        <taxon>Eukaryota</taxon>
        <taxon>Fungi</taxon>
        <taxon>Fungi incertae sedis</taxon>
        <taxon>Zoopagomycota</taxon>
        <taxon>Kickxellomycotina</taxon>
        <taxon>Kickxellomycetes</taxon>
        <taxon>Kickxellales</taxon>
        <taxon>Kickxellaceae</taxon>
        <taxon>Coemansia</taxon>
    </lineage>
</organism>
<gene>
    <name evidence="1" type="ORF">H4S07_004565</name>
</gene>
<dbReference type="EMBL" id="JANBUP010001886">
    <property type="protein sequence ID" value="KAJ2802980.1"/>
    <property type="molecule type" value="Genomic_DNA"/>
</dbReference>
<keyword evidence="2" id="KW-1185">Reference proteome</keyword>
<evidence type="ECO:0000313" key="2">
    <source>
        <dbReference type="Proteomes" id="UP001140096"/>
    </source>
</evidence>
<feature type="non-terminal residue" evidence="1">
    <location>
        <position position="112"/>
    </location>
</feature>
<accession>A0ACC1L8G9</accession>
<sequence length="112" mass="12470">MTSLVEEVRSGHELDIVKLEAFLAKSMPDLALPLSLKQFSVGQSNPTYLVCDRDGRKFVLRKKPGGQLLSKTAHAVEREFRVLQALGQHTEVPVPRVYALCEDSDVVGTPFY</sequence>
<protein>
    <submittedName>
        <fullName evidence="1">Uncharacterized protein</fullName>
    </submittedName>
</protein>
<dbReference type="Proteomes" id="UP001140096">
    <property type="component" value="Unassembled WGS sequence"/>
</dbReference>
<reference evidence="1" key="1">
    <citation type="submission" date="2022-07" db="EMBL/GenBank/DDBJ databases">
        <title>Phylogenomic reconstructions and comparative analyses of Kickxellomycotina fungi.</title>
        <authorList>
            <person name="Reynolds N.K."/>
            <person name="Stajich J.E."/>
            <person name="Barry K."/>
            <person name="Grigoriev I.V."/>
            <person name="Crous P."/>
            <person name="Smith M.E."/>
        </authorList>
    </citation>
    <scope>NUCLEOTIDE SEQUENCE</scope>
    <source>
        <strain evidence="1">CBS 102833</strain>
    </source>
</reference>
<comment type="caution">
    <text evidence="1">The sequence shown here is derived from an EMBL/GenBank/DDBJ whole genome shotgun (WGS) entry which is preliminary data.</text>
</comment>
<name>A0ACC1L8G9_9FUNG</name>
<evidence type="ECO:0000313" key="1">
    <source>
        <dbReference type="EMBL" id="KAJ2802980.1"/>
    </source>
</evidence>
<proteinExistence type="predicted"/>